<dbReference type="HOGENOM" id="CLU_132094_1_0_5"/>
<evidence type="ECO:0000259" key="1">
    <source>
        <dbReference type="Pfam" id="PF13474"/>
    </source>
</evidence>
<keyword evidence="2" id="KW-0614">Plasmid</keyword>
<feature type="domain" description="SnoaL-like" evidence="1">
    <location>
        <begin position="9"/>
        <end position="124"/>
    </location>
</feature>
<dbReference type="Gene3D" id="3.10.450.50">
    <property type="match status" value="1"/>
</dbReference>
<dbReference type="KEGG" id="ngg:RG540_PA02890"/>
<accession>A0A068SXJ7</accession>
<reference evidence="3" key="1">
    <citation type="journal article" date="2014" name="BMC Genomics">
        <title>Genome sequencing of two Neorhizobium galegae strains reveals a noeT gene responsible for the unusual acetylation of the nodulation factors.</title>
        <authorList>
            <person name="Osterman J."/>
            <person name="Marsh J."/>
            <person name="Laine P.K."/>
            <person name="Zeng Z."/>
            <person name="Alatalo E."/>
            <person name="Sullivan J.T."/>
            <person name="Young J.P."/>
            <person name="Thomas-Oates J."/>
            <person name="Paulin L."/>
            <person name="Lindstrom K."/>
        </authorList>
    </citation>
    <scope>NUCLEOTIDE SEQUENCE [LARGE SCALE GENOMIC DNA]</scope>
    <source>
        <strain evidence="3">HAMBI 540</strain>
    </source>
</reference>
<dbReference type="InterPro" id="IPR037401">
    <property type="entry name" value="SnoaL-like"/>
</dbReference>
<dbReference type="OrthoDB" id="9812295at2"/>
<evidence type="ECO:0000313" key="3">
    <source>
        <dbReference type="Proteomes" id="UP000028181"/>
    </source>
</evidence>
<keyword evidence="3" id="KW-1185">Reference proteome</keyword>
<dbReference type="RefSeq" id="WP_041364167.1">
    <property type="nucleotide sequence ID" value="NZ_HG938354.1"/>
</dbReference>
<dbReference type="eggNOG" id="COG4319">
    <property type="taxonomic scope" value="Bacteria"/>
</dbReference>
<name>A0A068SXJ7_NEOGA</name>
<dbReference type="Pfam" id="PF13474">
    <property type="entry name" value="SnoaL_3"/>
    <property type="match status" value="1"/>
</dbReference>
<dbReference type="PATRIC" id="fig|1028800.3.peg.4902"/>
<dbReference type="GeneID" id="24261061"/>
<dbReference type="SUPFAM" id="SSF54427">
    <property type="entry name" value="NTF2-like"/>
    <property type="match status" value="1"/>
</dbReference>
<dbReference type="EMBL" id="HG938354">
    <property type="protein sequence ID" value="CDN50967.1"/>
    <property type="molecule type" value="Genomic_DNA"/>
</dbReference>
<keyword evidence="2" id="KW-0413">Isomerase</keyword>
<sequence length="131" mass="14895">MSNLERQQIEKIVLDWAKAVGAGDRDSILAHHARDLLMFDFPNTIRGIEAYNKTWDFFFDKPKGPITYAPTNLAITAGQDVAFVTCEVHCYGTSAGPLDFRLTIGLERQDGEWVITHEHHSMPTTEERFIE</sequence>
<evidence type="ECO:0000313" key="2">
    <source>
        <dbReference type="EMBL" id="CDN50967.1"/>
    </source>
</evidence>
<dbReference type="InterPro" id="IPR032710">
    <property type="entry name" value="NTF2-like_dom_sf"/>
</dbReference>
<dbReference type="AlphaFoldDB" id="A0A068SXJ7"/>
<proteinExistence type="predicted"/>
<gene>
    <name evidence="2" type="ORF">RG540_PA02890</name>
</gene>
<geneLocation type="plasmid" evidence="3">
    <name>II</name>
</geneLocation>
<organism evidence="2 3">
    <name type="scientific">Neorhizobium galegae bv. orientalis str. HAMBI 540</name>
    <dbReference type="NCBI Taxonomy" id="1028800"/>
    <lineage>
        <taxon>Bacteria</taxon>
        <taxon>Pseudomonadati</taxon>
        <taxon>Pseudomonadota</taxon>
        <taxon>Alphaproteobacteria</taxon>
        <taxon>Hyphomicrobiales</taxon>
        <taxon>Rhizobiaceae</taxon>
        <taxon>Rhizobium/Agrobacterium group</taxon>
        <taxon>Neorhizobium</taxon>
    </lineage>
</organism>
<protein>
    <submittedName>
        <fullName evidence="2">Ketosteroid isomerase-like enzyme</fullName>
    </submittedName>
</protein>
<dbReference type="GO" id="GO:0016853">
    <property type="term" value="F:isomerase activity"/>
    <property type="evidence" value="ECO:0007669"/>
    <property type="project" value="UniProtKB-KW"/>
</dbReference>
<dbReference type="Proteomes" id="UP000028181">
    <property type="component" value="Plasmid pHAMBI540a"/>
</dbReference>